<keyword evidence="1" id="KW-0472">Membrane</keyword>
<organism evidence="3 4">
    <name type="scientific">Stieleria magnilauensis</name>
    <dbReference type="NCBI Taxonomy" id="2527963"/>
    <lineage>
        <taxon>Bacteria</taxon>
        <taxon>Pseudomonadati</taxon>
        <taxon>Planctomycetota</taxon>
        <taxon>Planctomycetia</taxon>
        <taxon>Pirellulales</taxon>
        <taxon>Pirellulaceae</taxon>
        <taxon>Stieleria</taxon>
    </lineage>
</organism>
<keyword evidence="1" id="KW-1133">Transmembrane helix</keyword>
<dbReference type="PROSITE" id="PS50234">
    <property type="entry name" value="VWFA"/>
    <property type="match status" value="1"/>
</dbReference>
<dbReference type="EMBL" id="CP036432">
    <property type="protein sequence ID" value="QDV88212.1"/>
    <property type="molecule type" value="Genomic_DNA"/>
</dbReference>
<evidence type="ECO:0000256" key="1">
    <source>
        <dbReference type="SAM" id="Phobius"/>
    </source>
</evidence>
<dbReference type="InterPro" id="IPR036465">
    <property type="entry name" value="vWFA_dom_sf"/>
</dbReference>
<evidence type="ECO:0000313" key="4">
    <source>
        <dbReference type="Proteomes" id="UP000318081"/>
    </source>
</evidence>
<dbReference type="Proteomes" id="UP000318081">
    <property type="component" value="Chromosome"/>
</dbReference>
<name>A0ABX5Y2S2_9BACT</name>
<feature type="domain" description="VWFA" evidence="2">
    <location>
        <begin position="209"/>
        <end position="392"/>
    </location>
</feature>
<evidence type="ECO:0000259" key="2">
    <source>
        <dbReference type="PROSITE" id="PS50234"/>
    </source>
</evidence>
<proteinExistence type="predicted"/>
<sequence>MASARKRWLTDGLDLGLDDRESLPIDFPPPIPGERRAAADSVIYRGSPPVACMVSHTHDGDGDSVRLFPTLAQIQTARRTAEAGSRQKSAGWFGSIFVHAVIVLLIAFLIVPADFGGDRTQVLVMTLNDDQPEIPIPMMLVDETATDDSSLLSELEPEAEMLEPVDVSMYVARPVIKLSGLKTKPGQSVGNVSGGSRGSFFGIEAVGQEFVYIVDRSGSMNGVRYRRAIEELKRSVRELREDQKFFVVLFSSSSTPMFQGSRPMAMMEATAENKDKLEAWLATIGAGGGTNPNSSLRTALRMKPSAVFMLSDGEFTETKTQKRGSLLNAGGDAYSIVQASGSSIPIHAIAFEDPRSCKNMKRLAELTGGEYRFVNASGRTQAQLIADAKTMVGQPQGKARAGRQRQLSHQFGSHQVSGSAKRTYAELLVDEFEKTYGVIGQSESIVSVPPLDELFGLLEALVHTDPRRLAIASLQDKVAGELSRRLHEADTSQVESTCDAILRWRGSVAATSVLDRVADHLGTLNRDSPEKVPEKAFARLQLVQRIHPRSKAVAVCQMMCDQIRDQIIGESNVMLQRGDVAAAIRKLREARTGQPDPTLRSLTDAALRDLTMKQLVAARDASMRRDRELKDEINAQLELGFGGDPLLDRLRKERISCELNARRMLLQVGSENAYAGLKIKRQQLEAIVQRYPDALATRQAKAQLDQLPSWEAAVEKQEAELIRKMDDTRRR</sequence>
<feature type="transmembrane region" description="Helical" evidence="1">
    <location>
        <begin position="89"/>
        <end position="111"/>
    </location>
</feature>
<gene>
    <name evidence="3" type="ORF">TBK1r_72440</name>
</gene>
<dbReference type="InterPro" id="IPR002035">
    <property type="entry name" value="VWF_A"/>
</dbReference>
<evidence type="ECO:0000313" key="3">
    <source>
        <dbReference type="EMBL" id="QDV88212.1"/>
    </source>
</evidence>
<dbReference type="SUPFAM" id="SSF53300">
    <property type="entry name" value="vWA-like"/>
    <property type="match status" value="1"/>
</dbReference>
<dbReference type="PANTHER" id="PTHR45737:SF6">
    <property type="entry name" value="VON WILLEBRAND FACTOR A DOMAIN-CONTAINING PROTEIN 5A"/>
    <property type="match status" value="1"/>
</dbReference>
<accession>A0ABX5Y2S2</accession>
<dbReference type="Pfam" id="PF13768">
    <property type="entry name" value="VWA_3"/>
    <property type="match status" value="1"/>
</dbReference>
<dbReference type="SMART" id="SM00327">
    <property type="entry name" value="VWA"/>
    <property type="match status" value="1"/>
</dbReference>
<reference evidence="3 4" key="1">
    <citation type="submission" date="2019-02" db="EMBL/GenBank/DDBJ databases">
        <title>Deep-cultivation of Planctomycetes and their phenomic and genomic characterization uncovers novel biology.</title>
        <authorList>
            <person name="Wiegand S."/>
            <person name="Jogler M."/>
            <person name="Boedeker C."/>
            <person name="Pinto D."/>
            <person name="Vollmers J."/>
            <person name="Rivas-Marin E."/>
            <person name="Kohn T."/>
            <person name="Peeters S.H."/>
            <person name="Heuer A."/>
            <person name="Rast P."/>
            <person name="Oberbeckmann S."/>
            <person name="Bunk B."/>
            <person name="Jeske O."/>
            <person name="Meyerdierks A."/>
            <person name="Storesund J.E."/>
            <person name="Kallscheuer N."/>
            <person name="Luecker S."/>
            <person name="Lage O.M."/>
            <person name="Pohl T."/>
            <person name="Merkel B.J."/>
            <person name="Hornburger P."/>
            <person name="Mueller R.-W."/>
            <person name="Bruemmer F."/>
            <person name="Labrenz M."/>
            <person name="Spormann A.M."/>
            <person name="Op den Camp H."/>
            <person name="Overmann J."/>
            <person name="Amann R."/>
            <person name="Jetten M.S.M."/>
            <person name="Mascher T."/>
            <person name="Medema M.H."/>
            <person name="Devos D.P."/>
            <person name="Kaster A.-K."/>
            <person name="Ovreas L."/>
            <person name="Rohde M."/>
            <person name="Galperin M.Y."/>
            <person name="Jogler C."/>
        </authorList>
    </citation>
    <scope>NUCLEOTIDE SEQUENCE [LARGE SCALE GENOMIC DNA]</scope>
    <source>
        <strain evidence="3 4">TBK1r</strain>
    </source>
</reference>
<dbReference type="PANTHER" id="PTHR45737">
    <property type="entry name" value="VON WILLEBRAND FACTOR A DOMAIN-CONTAINING PROTEIN 5A"/>
    <property type="match status" value="1"/>
</dbReference>
<dbReference type="Gene3D" id="3.40.50.410">
    <property type="entry name" value="von Willebrand factor, type A domain"/>
    <property type="match status" value="1"/>
</dbReference>
<dbReference type="RefSeq" id="WP_145220357.1">
    <property type="nucleotide sequence ID" value="NZ_CP036432.1"/>
</dbReference>
<keyword evidence="4" id="KW-1185">Reference proteome</keyword>
<protein>
    <recommendedName>
        <fullName evidence="2">VWFA domain-containing protein</fullName>
    </recommendedName>
</protein>
<keyword evidence="1" id="KW-0812">Transmembrane</keyword>